<dbReference type="InterPro" id="IPR012675">
    <property type="entry name" value="Beta-grasp_dom_sf"/>
</dbReference>
<dbReference type="EMBL" id="JACCFP010000001">
    <property type="protein sequence ID" value="NYJ02716.1"/>
    <property type="molecule type" value="Genomic_DNA"/>
</dbReference>
<reference evidence="1 2" key="1">
    <citation type="submission" date="2020-07" db="EMBL/GenBank/DDBJ databases">
        <title>Sequencing the genomes of 1000 actinobacteria strains.</title>
        <authorList>
            <person name="Klenk H.-P."/>
        </authorList>
    </citation>
    <scope>NUCLEOTIDE SEQUENCE [LARGE SCALE GENOMIC DNA]</scope>
    <source>
        <strain evidence="1 2">DSM 103833</strain>
    </source>
</reference>
<dbReference type="InterPro" id="IPR016155">
    <property type="entry name" value="Mopterin_synth/thiamin_S_b"/>
</dbReference>
<dbReference type="InterPro" id="IPR003749">
    <property type="entry name" value="ThiS/MoaD-like"/>
</dbReference>
<dbReference type="PANTHER" id="PTHR34472:SF1">
    <property type="entry name" value="SULFUR CARRIER PROTEIN THIS"/>
    <property type="match status" value="1"/>
</dbReference>
<dbReference type="NCBIfam" id="TIGR01683">
    <property type="entry name" value="thiS"/>
    <property type="match status" value="1"/>
</dbReference>
<evidence type="ECO:0000313" key="1">
    <source>
        <dbReference type="EMBL" id="NYJ02716.1"/>
    </source>
</evidence>
<dbReference type="CDD" id="cd00565">
    <property type="entry name" value="Ubl_ThiS"/>
    <property type="match status" value="1"/>
</dbReference>
<proteinExistence type="predicted"/>
<accession>A0A853C6S5</accession>
<protein>
    <submittedName>
        <fullName evidence="1">Sulfur carrier protein</fullName>
    </submittedName>
</protein>
<evidence type="ECO:0000313" key="2">
    <source>
        <dbReference type="Proteomes" id="UP000530424"/>
    </source>
</evidence>
<dbReference type="SUPFAM" id="SSF54285">
    <property type="entry name" value="MoaD/ThiS"/>
    <property type="match status" value="1"/>
</dbReference>
<dbReference type="PANTHER" id="PTHR34472">
    <property type="entry name" value="SULFUR CARRIER PROTEIN THIS"/>
    <property type="match status" value="1"/>
</dbReference>
<dbReference type="RefSeq" id="WP_179669049.1">
    <property type="nucleotide sequence ID" value="NZ_JACCFP010000001.1"/>
</dbReference>
<dbReference type="Gene3D" id="3.10.20.30">
    <property type="match status" value="1"/>
</dbReference>
<sequence>MTITVNGSPQDFAGTVADLLAARLDDPRPHGIAVAVNDEVVPRGDWPRHPLAAGDTVEIVTAVQGG</sequence>
<gene>
    <name evidence="1" type="ORF">HNR19_003414</name>
</gene>
<comment type="caution">
    <text evidence="1">The sequence shown here is derived from an EMBL/GenBank/DDBJ whole genome shotgun (WGS) entry which is preliminary data.</text>
</comment>
<dbReference type="Pfam" id="PF02597">
    <property type="entry name" value="ThiS"/>
    <property type="match status" value="1"/>
</dbReference>
<name>A0A853C6S5_9ACTN</name>
<keyword evidence="2" id="KW-1185">Reference proteome</keyword>
<dbReference type="InterPro" id="IPR010035">
    <property type="entry name" value="Thi_S"/>
</dbReference>
<organism evidence="1 2">
    <name type="scientific">Nocardioides thalensis</name>
    <dbReference type="NCBI Taxonomy" id="1914755"/>
    <lineage>
        <taxon>Bacteria</taxon>
        <taxon>Bacillati</taxon>
        <taxon>Actinomycetota</taxon>
        <taxon>Actinomycetes</taxon>
        <taxon>Propionibacteriales</taxon>
        <taxon>Nocardioidaceae</taxon>
        <taxon>Nocardioides</taxon>
    </lineage>
</organism>
<dbReference type="AlphaFoldDB" id="A0A853C6S5"/>
<dbReference type="Proteomes" id="UP000530424">
    <property type="component" value="Unassembled WGS sequence"/>
</dbReference>